<dbReference type="SUPFAM" id="SSF48431">
    <property type="entry name" value="Lipovitellin-phosvitin complex, superhelical domain"/>
    <property type="match status" value="1"/>
</dbReference>
<keyword evidence="6" id="KW-1185">Reference proteome</keyword>
<evidence type="ECO:0000313" key="5">
    <source>
        <dbReference type="EMBL" id="ODN01099.1"/>
    </source>
</evidence>
<dbReference type="AlphaFoldDB" id="A0A1D2N752"/>
<evidence type="ECO:0000256" key="1">
    <source>
        <dbReference type="ARBA" id="ARBA00023157"/>
    </source>
</evidence>
<dbReference type="EMBL" id="LJIJ01000171">
    <property type="protein sequence ID" value="ODN01099.1"/>
    <property type="molecule type" value="Genomic_DNA"/>
</dbReference>
<reference evidence="5 6" key="1">
    <citation type="journal article" date="2016" name="Genome Biol. Evol.">
        <title>Gene Family Evolution Reflects Adaptation to Soil Environmental Stressors in the Genome of the Collembolan Orchesella cincta.</title>
        <authorList>
            <person name="Faddeeva-Vakhrusheva A."/>
            <person name="Derks M.F."/>
            <person name="Anvar S.Y."/>
            <person name="Agamennone V."/>
            <person name="Suring W."/>
            <person name="Smit S."/>
            <person name="van Straalen N.M."/>
            <person name="Roelofs D."/>
        </authorList>
    </citation>
    <scope>NUCLEOTIDE SEQUENCE [LARGE SCALE GENOMIC DNA]</scope>
    <source>
        <tissue evidence="5">Mixed pool</tissue>
    </source>
</reference>
<keyword evidence="2" id="KW-0325">Glycoprotein</keyword>
<comment type="caution">
    <text evidence="5">The sequence shown here is derived from an EMBL/GenBank/DDBJ whole genome shotgun (WGS) entry which is preliminary data.</text>
</comment>
<gene>
    <name evidence="5" type="ORF">Ocin01_05578</name>
</gene>
<dbReference type="Gene3D" id="2.20.50.20">
    <property type="entry name" value="Lipovitellin. Chain A, domain 3"/>
    <property type="match status" value="1"/>
</dbReference>
<proteinExistence type="predicted"/>
<dbReference type="Pfam" id="PF01347">
    <property type="entry name" value="Vitellogenin_N"/>
    <property type="match status" value="1"/>
</dbReference>
<name>A0A1D2N752_ORCCI</name>
<comment type="caution">
    <text evidence="3">Lacks conserved residue(s) required for the propagation of feature annotation.</text>
</comment>
<evidence type="ECO:0000256" key="2">
    <source>
        <dbReference type="ARBA" id="ARBA00023180"/>
    </source>
</evidence>
<dbReference type="InterPro" id="IPR015817">
    <property type="entry name" value="Vitellinogen_open_b-sht_sub1"/>
</dbReference>
<dbReference type="GO" id="GO:0005319">
    <property type="term" value="F:lipid transporter activity"/>
    <property type="evidence" value="ECO:0007669"/>
    <property type="project" value="InterPro"/>
</dbReference>
<feature type="domain" description="Vitellogenin" evidence="4">
    <location>
        <begin position="1"/>
        <end position="310"/>
    </location>
</feature>
<dbReference type="STRING" id="48709.A0A1D2N752"/>
<organism evidence="5 6">
    <name type="scientific">Orchesella cincta</name>
    <name type="common">Springtail</name>
    <name type="synonym">Podura cincta</name>
    <dbReference type="NCBI Taxonomy" id="48709"/>
    <lineage>
        <taxon>Eukaryota</taxon>
        <taxon>Metazoa</taxon>
        <taxon>Ecdysozoa</taxon>
        <taxon>Arthropoda</taxon>
        <taxon>Hexapoda</taxon>
        <taxon>Collembola</taxon>
        <taxon>Entomobryomorpha</taxon>
        <taxon>Entomobryoidea</taxon>
        <taxon>Orchesellidae</taxon>
        <taxon>Orchesellinae</taxon>
        <taxon>Orchesella</taxon>
    </lineage>
</organism>
<evidence type="ECO:0000313" key="6">
    <source>
        <dbReference type="Proteomes" id="UP000094527"/>
    </source>
</evidence>
<dbReference type="PANTHER" id="PTHR23345:SF15">
    <property type="entry name" value="VITELLOGENIN 1-RELATED"/>
    <property type="match status" value="1"/>
</dbReference>
<sequence>MVHIKLCLCRSLFDNILEAVGTAASVGVIKERILSGDAPRETISSWINSLAFIPKPDLDLMAATFQILRARDNHPNILLSYSSLAHSFCRQQQTSSSASCDQYQPVQILTRLYEKFFNLTGCATKQRKNVDQVLMYLKGIGNFGMRTEELHSALQTCIHSNDNAEVRVAAIEAYRRMPCSEQSGHPELRTLFENQQEDAEVRIAAFLAIMRCPTYPTIRWLKRIMGTEQVRQVTSFVSSYIRNLQETSLPSKLELQGLVADEKFTDPFGTDFRQFSKNFEASIYYPDGNIGIGLDNNLIFSQLSYIPRSSSLNLTVDLFGESINVFEATVRLESFEHYVESIFGPNGKLSGTGIHKMLSSLRREKRALPSKRKMRTLALEYDAMKRYNADPIVIN</sequence>
<evidence type="ECO:0000259" key="4">
    <source>
        <dbReference type="PROSITE" id="PS51211"/>
    </source>
</evidence>
<dbReference type="InterPro" id="IPR015819">
    <property type="entry name" value="Lipid_transp_b-sht_shell"/>
</dbReference>
<dbReference type="InterPro" id="IPR050733">
    <property type="entry name" value="Vitellogenin/Apolipophorin"/>
</dbReference>
<dbReference type="PROSITE" id="PS51211">
    <property type="entry name" value="VITELLOGENIN"/>
    <property type="match status" value="1"/>
</dbReference>
<keyword evidence="1" id="KW-1015">Disulfide bond</keyword>
<accession>A0A1D2N752</accession>
<dbReference type="Pfam" id="PF09172">
    <property type="entry name" value="Vit_open_b-sht"/>
    <property type="match status" value="1"/>
</dbReference>
<dbReference type="SUPFAM" id="SSF56968">
    <property type="entry name" value="Lipovitellin-phosvitin complex, beta-sheet shell regions"/>
    <property type="match status" value="1"/>
</dbReference>
<dbReference type="OrthoDB" id="6484170at2759"/>
<dbReference type="Proteomes" id="UP000094527">
    <property type="component" value="Unassembled WGS sequence"/>
</dbReference>
<dbReference type="InterPro" id="IPR011030">
    <property type="entry name" value="Lipovitellin_superhlx_dom"/>
</dbReference>
<dbReference type="InterPro" id="IPR015255">
    <property type="entry name" value="Vitellinogen_open_b-sht"/>
</dbReference>
<dbReference type="InterPro" id="IPR001747">
    <property type="entry name" value="Vitellogenin_N"/>
</dbReference>
<evidence type="ECO:0000256" key="3">
    <source>
        <dbReference type="PROSITE-ProRule" id="PRU00557"/>
    </source>
</evidence>
<dbReference type="PANTHER" id="PTHR23345">
    <property type="entry name" value="VITELLOGENIN-RELATED"/>
    <property type="match status" value="1"/>
</dbReference>
<dbReference type="GO" id="GO:0045735">
    <property type="term" value="F:nutrient reservoir activity"/>
    <property type="evidence" value="ECO:0007669"/>
    <property type="project" value="UniProtKB-KW"/>
</dbReference>
<protein>
    <submittedName>
        <fullName evidence="5">Apolipophorin</fullName>
    </submittedName>
</protein>
<dbReference type="Gene3D" id="1.25.10.20">
    <property type="entry name" value="Vitellinogen, superhelical"/>
    <property type="match status" value="1"/>
</dbReference>
<dbReference type="OMA" id="ISSWINS"/>